<sequence length="257" mass="29603">MGYEQFINEIKRMTGIDLSLYKEAQMKRRLISLYIKRGCSGFRDYSERLRKEPELLAELLDKMTINVTEFYRNKKQWEMLETKLLPDMVKKPGTLKVWSAACSTGEEPYTLAMILSKYAAQSEIRILATDLDETVLKRAEAGVFHERSLSELPDGMRGKYFSGDGTGYKIKSDLKKSVQFKKHNLLSDRYESGFDLIICRNVLIYFTEAAKEAIYEKFSNALKPGGILFVGSTEQIFHAHTYGLESAGTFFYRKKQL</sequence>
<protein>
    <recommendedName>
        <fullName evidence="2">protein-glutamate O-methyltransferase</fullName>
        <ecNumber evidence="2">2.1.1.80</ecNumber>
    </recommendedName>
</protein>
<evidence type="ECO:0000259" key="6">
    <source>
        <dbReference type="PROSITE" id="PS50123"/>
    </source>
</evidence>
<organism evidence="7 8">
    <name type="scientific">Metabacillus indicus</name>
    <name type="common">Bacillus indicus</name>
    <dbReference type="NCBI Taxonomy" id="246786"/>
    <lineage>
        <taxon>Bacteria</taxon>
        <taxon>Bacillati</taxon>
        <taxon>Bacillota</taxon>
        <taxon>Bacilli</taxon>
        <taxon>Bacillales</taxon>
        <taxon>Bacillaceae</taxon>
        <taxon>Metabacillus</taxon>
    </lineage>
</organism>
<dbReference type="GO" id="GO:0008983">
    <property type="term" value="F:protein-glutamate O-methyltransferase activity"/>
    <property type="evidence" value="ECO:0007669"/>
    <property type="project" value="UniProtKB-EC"/>
</dbReference>
<evidence type="ECO:0000256" key="1">
    <source>
        <dbReference type="ARBA" id="ARBA00001541"/>
    </source>
</evidence>
<dbReference type="Pfam" id="PF03705">
    <property type="entry name" value="CheR_N"/>
    <property type="match status" value="1"/>
</dbReference>
<dbReference type="Gene3D" id="1.10.155.10">
    <property type="entry name" value="Chemotaxis receptor methyltransferase CheR, N-terminal domain"/>
    <property type="match status" value="1"/>
</dbReference>
<keyword evidence="3" id="KW-0489">Methyltransferase</keyword>
<evidence type="ECO:0000313" key="7">
    <source>
        <dbReference type="EMBL" id="KEZ53047.1"/>
    </source>
</evidence>
<comment type="catalytic activity">
    <reaction evidence="1">
        <text>L-glutamyl-[protein] + S-adenosyl-L-methionine = [protein]-L-glutamate 5-O-methyl ester + S-adenosyl-L-homocysteine</text>
        <dbReference type="Rhea" id="RHEA:24452"/>
        <dbReference type="Rhea" id="RHEA-COMP:10208"/>
        <dbReference type="Rhea" id="RHEA-COMP:10311"/>
        <dbReference type="ChEBI" id="CHEBI:29973"/>
        <dbReference type="ChEBI" id="CHEBI:57856"/>
        <dbReference type="ChEBI" id="CHEBI:59789"/>
        <dbReference type="ChEBI" id="CHEBI:82795"/>
        <dbReference type="EC" id="2.1.1.80"/>
    </reaction>
</comment>
<evidence type="ECO:0000256" key="2">
    <source>
        <dbReference type="ARBA" id="ARBA00012534"/>
    </source>
</evidence>
<keyword evidence="5" id="KW-0949">S-adenosyl-L-methionine</keyword>
<evidence type="ECO:0000256" key="5">
    <source>
        <dbReference type="ARBA" id="ARBA00022691"/>
    </source>
</evidence>
<dbReference type="CDD" id="cd02440">
    <property type="entry name" value="AdoMet_MTases"/>
    <property type="match status" value="1"/>
</dbReference>
<gene>
    <name evidence="7" type="ORF">GS18_0209560</name>
</gene>
<dbReference type="Pfam" id="PF01739">
    <property type="entry name" value="CheR"/>
    <property type="match status" value="1"/>
</dbReference>
<dbReference type="Proteomes" id="UP000028549">
    <property type="component" value="Unassembled WGS sequence"/>
</dbReference>
<dbReference type="InterPro" id="IPR022642">
    <property type="entry name" value="CheR_C"/>
</dbReference>
<dbReference type="SMART" id="SM00138">
    <property type="entry name" value="MeTrc"/>
    <property type="match status" value="1"/>
</dbReference>
<evidence type="ECO:0000313" key="8">
    <source>
        <dbReference type="Proteomes" id="UP000028549"/>
    </source>
</evidence>
<dbReference type="SUPFAM" id="SSF47757">
    <property type="entry name" value="Chemotaxis receptor methyltransferase CheR, N-terminal domain"/>
    <property type="match status" value="1"/>
</dbReference>
<dbReference type="PRINTS" id="PR00996">
    <property type="entry name" value="CHERMTFRASE"/>
</dbReference>
<dbReference type="InterPro" id="IPR000780">
    <property type="entry name" value="CheR_MeTrfase"/>
</dbReference>
<dbReference type="GO" id="GO:0032259">
    <property type="term" value="P:methylation"/>
    <property type="evidence" value="ECO:0007669"/>
    <property type="project" value="UniProtKB-KW"/>
</dbReference>
<dbReference type="EMBL" id="JNVC02000004">
    <property type="protein sequence ID" value="KEZ53047.1"/>
    <property type="molecule type" value="Genomic_DNA"/>
</dbReference>
<dbReference type="InterPro" id="IPR022641">
    <property type="entry name" value="CheR_N"/>
</dbReference>
<dbReference type="STRING" id="246786.GS18_0209560"/>
<name>A0A084H0D5_METID</name>
<keyword evidence="4" id="KW-0808">Transferase</keyword>
<dbReference type="SUPFAM" id="SSF53335">
    <property type="entry name" value="S-adenosyl-L-methionine-dependent methyltransferases"/>
    <property type="match status" value="1"/>
</dbReference>
<dbReference type="InterPro" id="IPR036804">
    <property type="entry name" value="CheR_N_sf"/>
</dbReference>
<evidence type="ECO:0000256" key="3">
    <source>
        <dbReference type="ARBA" id="ARBA00022603"/>
    </source>
</evidence>
<dbReference type="InterPro" id="IPR050903">
    <property type="entry name" value="Bact_Chemotaxis_MeTrfase"/>
</dbReference>
<evidence type="ECO:0000256" key="4">
    <source>
        <dbReference type="ARBA" id="ARBA00022679"/>
    </source>
</evidence>
<keyword evidence="8" id="KW-1185">Reference proteome</keyword>
<dbReference type="InterPro" id="IPR029063">
    <property type="entry name" value="SAM-dependent_MTases_sf"/>
</dbReference>
<proteinExistence type="predicted"/>
<dbReference type="PANTHER" id="PTHR24422:SF19">
    <property type="entry name" value="CHEMOTAXIS PROTEIN METHYLTRANSFERASE"/>
    <property type="match status" value="1"/>
</dbReference>
<dbReference type="PROSITE" id="PS50123">
    <property type="entry name" value="CHER"/>
    <property type="match status" value="1"/>
</dbReference>
<accession>A0A084H0D5</accession>
<dbReference type="EC" id="2.1.1.80" evidence="2"/>
<feature type="domain" description="CheR-type methyltransferase" evidence="6">
    <location>
        <begin position="1"/>
        <end position="257"/>
    </location>
</feature>
<dbReference type="AlphaFoldDB" id="A0A084H0D5"/>
<dbReference type="RefSeq" id="WP_029280255.1">
    <property type="nucleotide sequence ID" value="NZ_CP176757.1"/>
</dbReference>
<dbReference type="Gene3D" id="3.40.50.150">
    <property type="entry name" value="Vaccinia Virus protein VP39"/>
    <property type="match status" value="1"/>
</dbReference>
<comment type="caution">
    <text evidence="7">The sequence shown here is derived from an EMBL/GenBank/DDBJ whole genome shotgun (WGS) entry which is preliminary data.</text>
</comment>
<dbReference type="PANTHER" id="PTHR24422">
    <property type="entry name" value="CHEMOTAXIS PROTEIN METHYLTRANSFERASE"/>
    <property type="match status" value="1"/>
</dbReference>
<reference evidence="7 8" key="1">
    <citation type="journal article" date="2005" name="Int. J. Syst. Evol. Microbiol.">
        <title>Bacillus cibi sp. nov., isolated from jeotgal, a traditional Korean fermented seafood.</title>
        <authorList>
            <person name="Yoon J.H."/>
            <person name="Lee C.H."/>
            <person name="Oh T.K."/>
        </authorList>
    </citation>
    <scope>NUCLEOTIDE SEQUENCE [LARGE SCALE GENOMIC DNA]</scope>
    <source>
        <strain evidence="7 8">DSM 16189</strain>
    </source>
</reference>